<evidence type="ECO:0000313" key="3">
    <source>
        <dbReference type="EMBL" id="MBB5618620.1"/>
    </source>
</evidence>
<feature type="transmembrane region" description="Helical" evidence="1">
    <location>
        <begin position="71"/>
        <end position="93"/>
    </location>
</feature>
<evidence type="ECO:0000259" key="2">
    <source>
        <dbReference type="Pfam" id="PF11181"/>
    </source>
</evidence>
<gene>
    <name evidence="3" type="ORF">BJ959_002116</name>
</gene>
<organism evidence="3 4">
    <name type="scientific">Microcella frigidaquae</name>
    <dbReference type="NCBI Taxonomy" id="424758"/>
    <lineage>
        <taxon>Bacteria</taxon>
        <taxon>Bacillati</taxon>
        <taxon>Actinomycetota</taxon>
        <taxon>Actinomycetes</taxon>
        <taxon>Micrococcales</taxon>
        <taxon>Microbacteriaceae</taxon>
        <taxon>Microcella</taxon>
    </lineage>
</organism>
<feature type="transmembrane region" description="Helical" evidence="1">
    <location>
        <begin position="99"/>
        <end position="123"/>
    </location>
</feature>
<keyword evidence="1" id="KW-0472">Membrane</keyword>
<dbReference type="AlphaFoldDB" id="A0A840X8C8"/>
<keyword evidence="4" id="KW-1185">Reference proteome</keyword>
<dbReference type="Pfam" id="PF11181">
    <property type="entry name" value="YflT"/>
    <property type="match status" value="1"/>
</dbReference>
<reference evidence="3 4" key="1">
    <citation type="submission" date="2020-08" db="EMBL/GenBank/DDBJ databases">
        <title>Sequencing the genomes of 1000 actinobacteria strains.</title>
        <authorList>
            <person name="Klenk H.-P."/>
        </authorList>
    </citation>
    <scope>NUCLEOTIDE SEQUENCE [LARGE SCALE GENOMIC DNA]</scope>
    <source>
        <strain evidence="3 4">DSM 23889</strain>
    </source>
</reference>
<keyword evidence="1" id="KW-0812">Transmembrane</keyword>
<dbReference type="RefSeq" id="WP_183321983.1">
    <property type="nucleotide sequence ID" value="NZ_BAAANZ010000003.1"/>
</dbReference>
<dbReference type="EMBL" id="JACHBS010000001">
    <property type="protein sequence ID" value="MBB5618620.1"/>
    <property type="molecule type" value="Genomic_DNA"/>
</dbReference>
<evidence type="ECO:0000256" key="1">
    <source>
        <dbReference type="SAM" id="Phobius"/>
    </source>
</evidence>
<evidence type="ECO:0000313" key="4">
    <source>
        <dbReference type="Proteomes" id="UP000552883"/>
    </source>
</evidence>
<dbReference type="Proteomes" id="UP000552883">
    <property type="component" value="Unassembled WGS sequence"/>
</dbReference>
<accession>A0A840X8C8</accession>
<name>A0A840X8C8_9MICO</name>
<sequence>MSTPSLFGRRPAAPPTVPQGDVLGEYATYPEAQKVVDRLAKADFAVSGMAIVGSDLKTVERITGRMTYGRAAIAGAASGSWVGLFFGLVLFLFSPAPDFSLVLAAALIGAGFGMMLGIASYAVNRRRRDFSSTHQVLAGSYQVIIDPSQTARARLALAESTAQAAAEESAGD</sequence>
<keyword evidence="1" id="KW-1133">Transmembrane helix</keyword>
<comment type="caution">
    <text evidence="3">The sequence shown here is derived from an EMBL/GenBank/DDBJ whole genome shotgun (WGS) entry which is preliminary data.</text>
</comment>
<proteinExistence type="predicted"/>
<dbReference type="InterPro" id="IPR025889">
    <property type="entry name" value="GSP17M-like_dom"/>
</dbReference>
<protein>
    <recommendedName>
        <fullName evidence="2">General stress protein 17M-like domain-containing protein</fullName>
    </recommendedName>
</protein>
<feature type="domain" description="General stress protein 17M-like" evidence="2">
    <location>
        <begin position="22"/>
        <end position="96"/>
    </location>
</feature>